<feature type="compositionally biased region" description="Basic and acidic residues" evidence="1">
    <location>
        <begin position="105"/>
        <end position="115"/>
    </location>
</feature>
<sequence length="167" mass="19388">MKLIGNARDLRPQKTDEEIVQILSKHFNQVIDETEIAQNINIIDAFLALLNRWDNRGAINRPQIPWVEEIGRERISRSSPREYRTANNRTGHRAWPSTSRGNNPPEERSNKDRTKANQSASYSKEKEKSAMQKVRMTRVQDEVEIEELSEDDEVRTGNGETDFVIRN</sequence>
<reference evidence="2" key="1">
    <citation type="submission" date="2021-08" db="EMBL/GenBank/DDBJ databases">
        <authorList>
            <person name="Misof B."/>
            <person name="Oliver O."/>
            <person name="Podsiadlowski L."/>
            <person name="Donath A."/>
            <person name="Peters R."/>
            <person name="Mayer C."/>
            <person name="Rust J."/>
            <person name="Gunkel S."/>
            <person name="Lesny P."/>
            <person name="Martin S."/>
            <person name="Oeyen J.P."/>
            <person name="Petersen M."/>
            <person name="Panagiotis P."/>
            <person name="Wilbrandt J."/>
            <person name="Tanja T."/>
        </authorList>
    </citation>
    <scope>NUCLEOTIDE SEQUENCE</scope>
    <source>
        <strain evidence="2">GBR_01_08_01A</strain>
        <tissue evidence="2">Thorax + abdomen</tissue>
    </source>
</reference>
<evidence type="ECO:0000313" key="3">
    <source>
        <dbReference type="Proteomes" id="UP001258017"/>
    </source>
</evidence>
<feature type="region of interest" description="Disordered" evidence="1">
    <location>
        <begin position="73"/>
        <end position="167"/>
    </location>
</feature>
<dbReference type="Proteomes" id="UP001258017">
    <property type="component" value="Unassembled WGS sequence"/>
</dbReference>
<comment type="caution">
    <text evidence="2">The sequence shown here is derived from an EMBL/GenBank/DDBJ whole genome shotgun (WGS) entry which is preliminary data.</text>
</comment>
<gene>
    <name evidence="2" type="ORF">KPH14_011861</name>
</gene>
<protein>
    <submittedName>
        <fullName evidence="2">Uncharacterized protein</fullName>
    </submittedName>
</protein>
<dbReference type="AlphaFoldDB" id="A0AAD9RDV5"/>
<feature type="compositionally biased region" description="Acidic residues" evidence="1">
    <location>
        <begin position="142"/>
        <end position="153"/>
    </location>
</feature>
<proteinExistence type="predicted"/>
<keyword evidence="3" id="KW-1185">Reference proteome</keyword>
<evidence type="ECO:0000256" key="1">
    <source>
        <dbReference type="SAM" id="MobiDB-lite"/>
    </source>
</evidence>
<dbReference type="EMBL" id="JAIFRP010000831">
    <property type="protein sequence ID" value="KAK2577916.1"/>
    <property type="molecule type" value="Genomic_DNA"/>
</dbReference>
<feature type="compositionally biased region" description="Basic and acidic residues" evidence="1">
    <location>
        <begin position="73"/>
        <end position="84"/>
    </location>
</feature>
<evidence type="ECO:0000313" key="2">
    <source>
        <dbReference type="EMBL" id="KAK2577916.1"/>
    </source>
</evidence>
<accession>A0AAD9RDV5</accession>
<organism evidence="2 3">
    <name type="scientific">Odynerus spinipes</name>
    <dbReference type="NCBI Taxonomy" id="1348599"/>
    <lineage>
        <taxon>Eukaryota</taxon>
        <taxon>Metazoa</taxon>
        <taxon>Ecdysozoa</taxon>
        <taxon>Arthropoda</taxon>
        <taxon>Hexapoda</taxon>
        <taxon>Insecta</taxon>
        <taxon>Pterygota</taxon>
        <taxon>Neoptera</taxon>
        <taxon>Endopterygota</taxon>
        <taxon>Hymenoptera</taxon>
        <taxon>Apocrita</taxon>
        <taxon>Aculeata</taxon>
        <taxon>Vespoidea</taxon>
        <taxon>Vespidae</taxon>
        <taxon>Eumeninae</taxon>
        <taxon>Odynerus</taxon>
    </lineage>
</organism>
<name>A0AAD9RDV5_9HYME</name>
<reference evidence="2" key="2">
    <citation type="journal article" date="2023" name="Commun. Biol.">
        <title>Intrasexual cuticular hydrocarbon dimorphism in a wasp sheds light on hydrocarbon biosynthesis genes in Hymenoptera.</title>
        <authorList>
            <person name="Moris V.C."/>
            <person name="Podsiadlowski L."/>
            <person name="Martin S."/>
            <person name="Oeyen J.P."/>
            <person name="Donath A."/>
            <person name="Petersen M."/>
            <person name="Wilbrandt J."/>
            <person name="Misof B."/>
            <person name="Liedtke D."/>
            <person name="Thamm M."/>
            <person name="Scheiner R."/>
            <person name="Schmitt T."/>
            <person name="Niehuis O."/>
        </authorList>
    </citation>
    <scope>NUCLEOTIDE SEQUENCE</scope>
    <source>
        <strain evidence="2">GBR_01_08_01A</strain>
    </source>
</reference>